<proteinExistence type="predicted"/>
<sequence length="29" mass="3434">MPLRLPMLKSLLRCCQKDMVQMSDREVLV</sequence>
<reference evidence="1" key="1">
    <citation type="submission" date="2014-09" db="EMBL/GenBank/DDBJ databases">
        <authorList>
            <person name="Magalhaes I.L.F."/>
            <person name="Oliveira U."/>
            <person name="Santos F.R."/>
            <person name="Vidigal T.H.D.A."/>
            <person name="Brescovit A.D."/>
            <person name="Santos A.J."/>
        </authorList>
    </citation>
    <scope>NUCLEOTIDE SEQUENCE</scope>
    <source>
        <tissue evidence="1">Shoot tissue taken approximately 20 cm above the soil surface</tissue>
    </source>
</reference>
<reference evidence="1" key="2">
    <citation type="journal article" date="2015" name="Data Brief">
        <title>Shoot transcriptome of the giant reed, Arundo donax.</title>
        <authorList>
            <person name="Barrero R.A."/>
            <person name="Guerrero F.D."/>
            <person name="Moolhuijzen P."/>
            <person name="Goolsby J.A."/>
            <person name="Tidwell J."/>
            <person name="Bellgard S.E."/>
            <person name="Bellgard M.I."/>
        </authorList>
    </citation>
    <scope>NUCLEOTIDE SEQUENCE</scope>
    <source>
        <tissue evidence="1">Shoot tissue taken approximately 20 cm above the soil surface</tissue>
    </source>
</reference>
<evidence type="ECO:0000313" key="1">
    <source>
        <dbReference type="EMBL" id="JAE08590.1"/>
    </source>
</evidence>
<organism evidence="1">
    <name type="scientific">Arundo donax</name>
    <name type="common">Giant reed</name>
    <name type="synonym">Donax arundinaceus</name>
    <dbReference type="NCBI Taxonomy" id="35708"/>
    <lineage>
        <taxon>Eukaryota</taxon>
        <taxon>Viridiplantae</taxon>
        <taxon>Streptophyta</taxon>
        <taxon>Embryophyta</taxon>
        <taxon>Tracheophyta</taxon>
        <taxon>Spermatophyta</taxon>
        <taxon>Magnoliopsida</taxon>
        <taxon>Liliopsida</taxon>
        <taxon>Poales</taxon>
        <taxon>Poaceae</taxon>
        <taxon>PACMAD clade</taxon>
        <taxon>Arundinoideae</taxon>
        <taxon>Arundineae</taxon>
        <taxon>Arundo</taxon>
    </lineage>
</organism>
<accession>A0A0A9F6H0</accession>
<name>A0A0A9F6H0_ARUDO</name>
<protein>
    <submittedName>
        <fullName evidence="1">Uncharacterized protein</fullName>
    </submittedName>
</protein>
<dbReference type="EMBL" id="GBRH01189306">
    <property type="protein sequence ID" value="JAE08590.1"/>
    <property type="molecule type" value="Transcribed_RNA"/>
</dbReference>
<dbReference type="AlphaFoldDB" id="A0A0A9F6H0"/>